<dbReference type="SUPFAM" id="SSF50249">
    <property type="entry name" value="Nucleic acid-binding proteins"/>
    <property type="match status" value="1"/>
</dbReference>
<dbReference type="InterPro" id="IPR012340">
    <property type="entry name" value="NA-bd_OB-fold"/>
</dbReference>
<keyword evidence="3 5" id="KW-0548">Nucleotidyltransferase</keyword>
<dbReference type="Proteomes" id="UP000233417">
    <property type="component" value="Unassembled WGS sequence"/>
</dbReference>
<evidence type="ECO:0000256" key="5">
    <source>
        <dbReference type="HAMAP-Rule" id="MF_01595"/>
    </source>
</evidence>
<dbReference type="HAMAP" id="MF_01595">
    <property type="entry name" value="PNPase"/>
    <property type="match status" value="1"/>
</dbReference>
<dbReference type="InterPro" id="IPR001247">
    <property type="entry name" value="ExoRNase_PH_dom1"/>
</dbReference>
<dbReference type="Gene3D" id="2.40.50.140">
    <property type="entry name" value="Nucleic acid-binding proteins"/>
    <property type="match status" value="1"/>
</dbReference>
<dbReference type="PIRSF" id="PIRSF005499">
    <property type="entry name" value="PNPase"/>
    <property type="match status" value="1"/>
</dbReference>
<keyword evidence="5" id="KW-0963">Cytoplasm</keyword>
<comment type="subcellular location">
    <subcellularLocation>
        <location evidence="5">Cytoplasm</location>
    </subcellularLocation>
</comment>
<dbReference type="GO" id="GO:0005829">
    <property type="term" value="C:cytosol"/>
    <property type="evidence" value="ECO:0007669"/>
    <property type="project" value="TreeGrafter"/>
</dbReference>
<keyword evidence="2 5" id="KW-0808">Transferase</keyword>
<dbReference type="Gene3D" id="3.30.1370.10">
    <property type="entry name" value="K Homology domain, type 1"/>
    <property type="match status" value="1"/>
</dbReference>
<feature type="binding site" evidence="5">
    <location>
        <position position="484"/>
    </location>
    <ligand>
        <name>Mg(2+)</name>
        <dbReference type="ChEBI" id="CHEBI:18420"/>
    </ligand>
</feature>
<dbReference type="NCBIfam" id="NF008805">
    <property type="entry name" value="PRK11824.1"/>
    <property type="match status" value="1"/>
</dbReference>
<dbReference type="InterPro" id="IPR004087">
    <property type="entry name" value="KH_dom"/>
</dbReference>
<feature type="binding site" evidence="5">
    <location>
        <position position="490"/>
    </location>
    <ligand>
        <name>Mg(2+)</name>
        <dbReference type="ChEBI" id="CHEBI:18420"/>
    </ligand>
</feature>
<dbReference type="EMBL" id="PHAO01000001">
    <property type="protein sequence ID" value="PKN02537.1"/>
    <property type="molecule type" value="Genomic_DNA"/>
</dbReference>
<evidence type="ECO:0000313" key="8">
    <source>
        <dbReference type="Proteomes" id="UP000233417"/>
    </source>
</evidence>
<dbReference type="GO" id="GO:0000287">
    <property type="term" value="F:magnesium ion binding"/>
    <property type="evidence" value="ECO:0007669"/>
    <property type="project" value="UniProtKB-UniRule"/>
</dbReference>
<dbReference type="InterPro" id="IPR012162">
    <property type="entry name" value="PNPase"/>
</dbReference>
<keyword evidence="4 5" id="KW-0694">RNA-binding</keyword>
<dbReference type="SUPFAM" id="SSF55666">
    <property type="entry name" value="Ribonuclease PH domain 2-like"/>
    <property type="match status" value="2"/>
</dbReference>
<dbReference type="GO" id="GO:0003723">
    <property type="term" value="F:RNA binding"/>
    <property type="evidence" value="ECO:0007669"/>
    <property type="project" value="UniProtKB-UniRule"/>
</dbReference>
<keyword evidence="5" id="KW-0479">Metal-binding</keyword>
<dbReference type="Gene3D" id="3.30.230.70">
    <property type="entry name" value="GHMP Kinase, N-terminal domain"/>
    <property type="match status" value="2"/>
</dbReference>
<dbReference type="EC" id="2.7.7.8" evidence="5"/>
<reference evidence="7 8" key="1">
    <citation type="journal article" date="2017" name="ISME J.">
        <title>Potential for microbial H2 and metal transformations associated with novel bacteria and archaea in deep terrestrial subsurface sediments.</title>
        <authorList>
            <person name="Hernsdorf A.W."/>
            <person name="Amano Y."/>
            <person name="Miyakawa K."/>
            <person name="Ise K."/>
            <person name="Suzuki Y."/>
            <person name="Anantharaman K."/>
            <person name="Probst A."/>
            <person name="Burstein D."/>
            <person name="Thomas B.C."/>
            <person name="Banfield J.F."/>
        </authorList>
    </citation>
    <scope>NUCLEOTIDE SEQUENCE [LARGE SCALE GENOMIC DNA]</scope>
    <source>
        <strain evidence="7">HGW-Dojkabacteria-1</strain>
    </source>
</reference>
<dbReference type="CDD" id="cd02393">
    <property type="entry name" value="KH-I_PNPase"/>
    <property type="match status" value="1"/>
</dbReference>
<dbReference type="InterPro" id="IPR036345">
    <property type="entry name" value="ExoRNase_PH_dom2_sf"/>
</dbReference>
<sequence length="707" mass="77933">MLFNHKKHEFEIGGRKCSFETGKLALRSESAILARMGDTVVEVNVNTAPAKGELDYFPLSVEYIERFYASGKISGSRFVKIERFPSDDAVLKARMIDRAIRSRFPEDYRNEVSLVVTVMSYDEENDPVLLAINAASVALLNSSAPFDGPVAGVRMGIVDGKIQPLYKSLEDVDEENQMNYVLGGDGKVFTMIDAGCYEIPEEKVLEAMESSLSEMKVWVENQSKFVDMLEKKEKEYTPFVIDETLLNDLSDFLGEKVLENLLAADKAKHESTKEEANKHFEGKHSKANIAEAYDKLQKKALRKYVKENKKRVDGRDLDEIREMAAEVDLLPRVHGSGLFTRGVTQVLSIATLGSLKDAKLVDDMLGEKEKRYMHYYNDLPFAYGEAERVRLNPSRRAVGHGMLAEKALIPVIPSESEFPYTILVMSEIQGENGSSSMASACGSSLALMAAGVPIKKIVGGIACGLVTDEDGSFHVLTDMQGVEDFYGDMDFKVTGTRDGITAVQMDNKMSGITMEIVKETFAKSKVAREKVISVIEEAIPSARGEISEYAPKVAVEKIPVDKIGELIGPGGKNIRELTERTGAEISVEEDGTVNIYSSDKESIESAVKYIKGLSFVPVVGESYEGKVVSIMEYGAFVDIAPGVSGLVHVSEITDEFVKDVNQFLKVGDVVKIKILEKDKMGRLKFSIKQAKGDTEAIATGQRLVDPD</sequence>
<comment type="catalytic activity">
    <reaction evidence="5">
        <text>RNA(n+1) + phosphate = RNA(n) + a ribonucleoside 5'-diphosphate</text>
        <dbReference type="Rhea" id="RHEA:22096"/>
        <dbReference type="Rhea" id="RHEA-COMP:14527"/>
        <dbReference type="Rhea" id="RHEA-COMP:17342"/>
        <dbReference type="ChEBI" id="CHEBI:43474"/>
        <dbReference type="ChEBI" id="CHEBI:57930"/>
        <dbReference type="ChEBI" id="CHEBI:140395"/>
        <dbReference type="EC" id="2.7.7.8"/>
    </reaction>
</comment>
<dbReference type="InterPro" id="IPR020568">
    <property type="entry name" value="Ribosomal_Su5_D2-typ_SF"/>
</dbReference>
<dbReference type="FunFam" id="3.30.1370.10:FF:000001">
    <property type="entry name" value="Polyribonucleotide nucleotidyltransferase"/>
    <property type="match status" value="1"/>
</dbReference>
<dbReference type="NCBIfam" id="TIGR03591">
    <property type="entry name" value="polynuc_phos"/>
    <property type="match status" value="1"/>
</dbReference>
<dbReference type="InterPro" id="IPR003029">
    <property type="entry name" value="S1_domain"/>
</dbReference>
<dbReference type="PANTHER" id="PTHR11252">
    <property type="entry name" value="POLYRIBONUCLEOTIDE NUCLEOTIDYLTRANSFERASE"/>
    <property type="match status" value="1"/>
</dbReference>
<dbReference type="PROSITE" id="PS50084">
    <property type="entry name" value="KH_TYPE_1"/>
    <property type="match status" value="1"/>
</dbReference>
<dbReference type="GO" id="GO:0006402">
    <property type="term" value="P:mRNA catabolic process"/>
    <property type="evidence" value="ECO:0007669"/>
    <property type="project" value="UniProtKB-UniRule"/>
</dbReference>
<organism evidence="7 8">
    <name type="scientific">Candidatus Dojkabacteria bacterium HGW-Dojkabacteria-1</name>
    <dbReference type="NCBI Taxonomy" id="2013761"/>
    <lineage>
        <taxon>Bacteria</taxon>
        <taxon>Candidatus Dojkabacteria</taxon>
    </lineage>
</organism>
<dbReference type="CDD" id="cd11364">
    <property type="entry name" value="RNase_PH_PNPase_2"/>
    <property type="match status" value="1"/>
</dbReference>
<accession>A0A2N2F2Z4</accession>
<gene>
    <name evidence="5" type="primary">pnp</name>
    <name evidence="7" type="ORF">CVU76_00645</name>
</gene>
<evidence type="ECO:0000256" key="4">
    <source>
        <dbReference type="ARBA" id="ARBA00022884"/>
    </source>
</evidence>
<keyword evidence="5" id="KW-0460">Magnesium</keyword>
<dbReference type="Pfam" id="PF01138">
    <property type="entry name" value="RNase_PH"/>
    <property type="match status" value="2"/>
</dbReference>
<name>A0A2N2F2Z4_9BACT</name>
<dbReference type="Pfam" id="PF00013">
    <property type="entry name" value="KH_1"/>
    <property type="match status" value="1"/>
</dbReference>
<comment type="similarity">
    <text evidence="1 5">Belongs to the polyribonucleotide nucleotidyltransferase family.</text>
</comment>
<dbReference type="InterPro" id="IPR004088">
    <property type="entry name" value="KH_dom_type_1"/>
</dbReference>
<dbReference type="SMART" id="SM00322">
    <property type="entry name" value="KH"/>
    <property type="match status" value="1"/>
</dbReference>
<dbReference type="PANTHER" id="PTHR11252:SF0">
    <property type="entry name" value="POLYRIBONUCLEOTIDE NUCLEOTIDYLTRANSFERASE 1, MITOCHONDRIAL"/>
    <property type="match status" value="1"/>
</dbReference>
<comment type="caution">
    <text evidence="7">The sequence shown here is derived from an EMBL/GenBank/DDBJ whole genome shotgun (WGS) entry which is preliminary data.</text>
</comment>
<dbReference type="InterPro" id="IPR027408">
    <property type="entry name" value="PNPase/RNase_PH_dom_sf"/>
</dbReference>
<dbReference type="InterPro" id="IPR036612">
    <property type="entry name" value="KH_dom_type_1_sf"/>
</dbReference>
<dbReference type="AlphaFoldDB" id="A0A2N2F2Z4"/>
<dbReference type="SUPFAM" id="SSF54211">
    <property type="entry name" value="Ribosomal protein S5 domain 2-like"/>
    <property type="match status" value="2"/>
</dbReference>
<evidence type="ECO:0000313" key="7">
    <source>
        <dbReference type="EMBL" id="PKN02537.1"/>
    </source>
</evidence>
<feature type="domain" description="S1 motif" evidence="6">
    <location>
        <begin position="620"/>
        <end position="688"/>
    </location>
</feature>
<comment type="function">
    <text evidence="5">Involved in mRNA degradation. Catalyzes the phosphorolysis of single-stranded polyribonucleotides processively in the 3'- to 5'-direction.</text>
</comment>
<evidence type="ECO:0000256" key="2">
    <source>
        <dbReference type="ARBA" id="ARBA00022679"/>
    </source>
</evidence>
<dbReference type="GO" id="GO:0000175">
    <property type="term" value="F:3'-5'-RNA exonuclease activity"/>
    <property type="evidence" value="ECO:0007669"/>
    <property type="project" value="TreeGrafter"/>
</dbReference>
<dbReference type="SUPFAM" id="SSF54791">
    <property type="entry name" value="Eukaryotic type KH-domain (KH-domain type I)"/>
    <property type="match status" value="1"/>
</dbReference>
<protein>
    <recommendedName>
        <fullName evidence="5">Polyribonucleotide nucleotidyltransferase</fullName>
        <ecNumber evidence="5">2.7.7.8</ecNumber>
    </recommendedName>
    <alternativeName>
        <fullName evidence="5">Polynucleotide phosphorylase</fullName>
        <shortName evidence="5">PNPase</shortName>
    </alternativeName>
</protein>
<evidence type="ECO:0000259" key="6">
    <source>
        <dbReference type="PROSITE" id="PS50126"/>
    </source>
</evidence>
<comment type="cofactor">
    <cofactor evidence="5">
        <name>Mg(2+)</name>
        <dbReference type="ChEBI" id="CHEBI:18420"/>
    </cofactor>
</comment>
<proteinExistence type="inferred from homology"/>
<dbReference type="SMART" id="SM00316">
    <property type="entry name" value="S1"/>
    <property type="match status" value="1"/>
</dbReference>
<dbReference type="Pfam" id="PF00575">
    <property type="entry name" value="S1"/>
    <property type="match status" value="1"/>
</dbReference>
<dbReference type="PROSITE" id="PS50126">
    <property type="entry name" value="S1"/>
    <property type="match status" value="1"/>
</dbReference>
<evidence type="ECO:0000256" key="3">
    <source>
        <dbReference type="ARBA" id="ARBA00022695"/>
    </source>
</evidence>
<dbReference type="GO" id="GO:0004654">
    <property type="term" value="F:polyribonucleotide nucleotidyltransferase activity"/>
    <property type="evidence" value="ECO:0007669"/>
    <property type="project" value="UniProtKB-UniRule"/>
</dbReference>
<evidence type="ECO:0000256" key="1">
    <source>
        <dbReference type="ARBA" id="ARBA00007404"/>
    </source>
</evidence>